<dbReference type="Proteomes" id="UP000532437">
    <property type="component" value="Unassembled WGS sequence"/>
</dbReference>
<feature type="repeat" description="TPR" evidence="3">
    <location>
        <begin position="93"/>
        <end position="126"/>
    </location>
</feature>
<protein>
    <submittedName>
        <fullName evidence="4">TTC12 protein</fullName>
    </submittedName>
</protein>
<dbReference type="Gene3D" id="1.25.40.10">
    <property type="entry name" value="Tetratricopeptide repeat domain"/>
    <property type="match status" value="1"/>
</dbReference>
<comment type="caution">
    <text evidence="4">The sequence shown here is derived from an EMBL/GenBank/DDBJ whole genome shotgun (WGS) entry which is preliminary data.</text>
</comment>
<evidence type="ECO:0000313" key="5">
    <source>
        <dbReference type="Proteomes" id="UP000532437"/>
    </source>
</evidence>
<dbReference type="PANTHER" id="PTHR46540">
    <property type="entry name" value="TETRATRICOPEPTIDE REPEAT PROTEIN 12"/>
    <property type="match status" value="1"/>
</dbReference>
<feature type="non-terminal residue" evidence="4">
    <location>
        <position position="1"/>
    </location>
</feature>
<dbReference type="GO" id="GO:0005737">
    <property type="term" value="C:cytoplasm"/>
    <property type="evidence" value="ECO:0007669"/>
    <property type="project" value="TreeGrafter"/>
</dbReference>
<feature type="non-terminal residue" evidence="4">
    <location>
        <position position="623"/>
    </location>
</feature>
<keyword evidence="2 3" id="KW-0802">TPR repeat</keyword>
<dbReference type="InterPro" id="IPR011989">
    <property type="entry name" value="ARM-like"/>
</dbReference>
<dbReference type="Pfam" id="PF07719">
    <property type="entry name" value="TPR_2"/>
    <property type="match status" value="1"/>
</dbReference>
<dbReference type="EMBL" id="VZRG01001266">
    <property type="protein sequence ID" value="NWT55922.1"/>
    <property type="molecule type" value="Genomic_DNA"/>
</dbReference>
<dbReference type="InterPro" id="IPR043195">
    <property type="entry name" value="TTC12"/>
</dbReference>
<dbReference type="SMART" id="SM00028">
    <property type="entry name" value="TPR"/>
    <property type="match status" value="3"/>
</dbReference>
<dbReference type="GO" id="GO:0005813">
    <property type="term" value="C:centrosome"/>
    <property type="evidence" value="ECO:0007669"/>
    <property type="project" value="TreeGrafter"/>
</dbReference>
<keyword evidence="1" id="KW-0677">Repeat</keyword>
<dbReference type="PANTHER" id="PTHR46540:SF1">
    <property type="entry name" value="TETRATRICOPEPTIDE REPEAT PROTEIN 12"/>
    <property type="match status" value="1"/>
</dbReference>
<proteinExistence type="predicted"/>
<evidence type="ECO:0000256" key="2">
    <source>
        <dbReference type="ARBA" id="ARBA00022803"/>
    </source>
</evidence>
<reference evidence="4 5" key="1">
    <citation type="submission" date="2019-09" db="EMBL/GenBank/DDBJ databases">
        <title>Bird 10,000 Genomes (B10K) Project - Family phase.</title>
        <authorList>
            <person name="Zhang G."/>
        </authorList>
    </citation>
    <scope>NUCLEOTIDE SEQUENCE [LARGE SCALE GENOMIC DNA]</scope>
    <source>
        <strain evidence="4">B10K-DU-002-60</strain>
        <tissue evidence="4">Muscle</tissue>
    </source>
</reference>
<accession>A0A7K5PLG6</accession>
<gene>
    <name evidence="4" type="primary">Ttc12</name>
    <name evidence="4" type="ORF">ERYMCC_R01008</name>
</gene>
<sequence>DGFLAALEKDAKERAQRRRRNEQLANALKEQGNEAFRAGEFALAIQRYSEGLQRLRDKQELYTNRAQAYLKLCEYEKAISDCEWALKCNKNCLKAYFLMGKAHLALQHFTEARQCYEKMLQIDPRKENLVKECVSEARLEEKRVRDEGRAEREGQAGNAAALSIQELLQRISSPGQDILYYTGGIRLLAGVVNSCTGQTFFRTNNGFSILRNETVRGAFCAENKSPAEVELCLSLLLLWQAACAGNEENQRLLLAQAGVGAQLAELLCSGTPQLQRETLALIALYSESEGGRRLLLTQDLSRWLQILMAFVKSTDARAESAMNILSDLTGEERFQRQCRAMLCTDVLPLFTQLLGCGRQVNQAALARALGVLGSLCADVGLRAQLAHSRECWQACLQLLDGGPAASSAGYQQCVFAVLGLMMNLLLESNGTIQDFAVPISGRCLALLNHQDGRIVTRATGVLSRVLPASSSAVEEVVRGGVVKKMLKFLKAGGRLTSSYAIKTLSICTKSSRRAQEELLRWDKRFQVLLKLLESGDELTVGNAAFCLSQCLLLPGAASSLLGSSVVQLLLRQAAGDAQRTSVQQNSAIALGRLCVAEPRHVHQLRKLNGLAILNSSMKYVHSS</sequence>
<dbReference type="InterPro" id="IPR011990">
    <property type="entry name" value="TPR-like_helical_dom_sf"/>
</dbReference>
<name>A0A7K5PLG6_9CORV</name>
<dbReference type="PROSITE" id="PS50005">
    <property type="entry name" value="TPR"/>
    <property type="match status" value="1"/>
</dbReference>
<dbReference type="InterPro" id="IPR016024">
    <property type="entry name" value="ARM-type_fold"/>
</dbReference>
<keyword evidence="5" id="KW-1185">Reference proteome</keyword>
<organism evidence="4 5">
    <name type="scientific">Erythrocercus mccallii</name>
    <dbReference type="NCBI Taxonomy" id="107208"/>
    <lineage>
        <taxon>Eukaryota</taxon>
        <taxon>Metazoa</taxon>
        <taxon>Chordata</taxon>
        <taxon>Craniata</taxon>
        <taxon>Vertebrata</taxon>
        <taxon>Euteleostomi</taxon>
        <taxon>Archelosauria</taxon>
        <taxon>Archosauria</taxon>
        <taxon>Dinosauria</taxon>
        <taxon>Saurischia</taxon>
        <taxon>Theropoda</taxon>
        <taxon>Coelurosauria</taxon>
        <taxon>Aves</taxon>
        <taxon>Neognathae</taxon>
        <taxon>Neoaves</taxon>
        <taxon>Telluraves</taxon>
        <taxon>Australaves</taxon>
        <taxon>Passeriformes</taxon>
        <taxon>Corvoidea</taxon>
        <taxon>Dicruridae</taxon>
        <taxon>Erythrocercus</taxon>
    </lineage>
</organism>
<evidence type="ECO:0000256" key="3">
    <source>
        <dbReference type="PROSITE-ProRule" id="PRU00339"/>
    </source>
</evidence>
<dbReference type="SUPFAM" id="SSF48452">
    <property type="entry name" value="TPR-like"/>
    <property type="match status" value="1"/>
</dbReference>
<evidence type="ECO:0000256" key="1">
    <source>
        <dbReference type="ARBA" id="ARBA00022737"/>
    </source>
</evidence>
<dbReference type="Gene3D" id="1.25.10.10">
    <property type="entry name" value="Leucine-rich Repeat Variant"/>
    <property type="match status" value="2"/>
</dbReference>
<dbReference type="GO" id="GO:0070286">
    <property type="term" value="P:axonemal dynein complex assembly"/>
    <property type="evidence" value="ECO:0007669"/>
    <property type="project" value="TreeGrafter"/>
</dbReference>
<evidence type="ECO:0000313" key="4">
    <source>
        <dbReference type="EMBL" id="NWT55922.1"/>
    </source>
</evidence>
<dbReference type="SUPFAM" id="SSF48371">
    <property type="entry name" value="ARM repeat"/>
    <property type="match status" value="1"/>
</dbReference>
<dbReference type="GO" id="GO:0007288">
    <property type="term" value="P:sperm axoneme assembly"/>
    <property type="evidence" value="ECO:0007669"/>
    <property type="project" value="TreeGrafter"/>
</dbReference>
<dbReference type="AlphaFoldDB" id="A0A7K5PLG6"/>
<dbReference type="InterPro" id="IPR019734">
    <property type="entry name" value="TPR_rpt"/>
</dbReference>
<dbReference type="InterPro" id="IPR013105">
    <property type="entry name" value="TPR_2"/>
</dbReference>